<name>A0ABS0JU23_9ACTN</name>
<dbReference type="SUPFAM" id="SSF53098">
    <property type="entry name" value="Ribonuclease H-like"/>
    <property type="match status" value="1"/>
</dbReference>
<evidence type="ECO:0000313" key="3">
    <source>
        <dbReference type="Proteomes" id="UP000631791"/>
    </source>
</evidence>
<keyword evidence="3" id="KW-1185">Reference proteome</keyword>
<sequence>MAEEVGVSRQSVHGWLRRYADEGLVGLQDRSHRPDGCAHQASPEVEALVCELRRHHPKWGSRRIAFELGRHGCPEPVPSRMTVYRILIRHGLMTPAKRRRGRKDYVRWERDRPMELWQMDIVGGIFLADGSEAKVVTGVDDHSRYCVIASVVRRATGRAVCLAFAEALREFGVPEEVLTDNGKQFTARFGNGGEVMFDRICRENGIVHRLTQPATPTTTGKVERFHQSLRRELLDDVPVWPDIDTAQAAITVFRHEYNTDRPHQSLDMAFPASRFRPAEPGVVPVKLPASVTTPVEPPAWSELVIAP</sequence>
<dbReference type="InterPro" id="IPR036397">
    <property type="entry name" value="RNaseH_sf"/>
</dbReference>
<dbReference type="PANTHER" id="PTHR47515:SF2">
    <property type="entry name" value="INTEGRASE CORE DOMAIN PROTEIN"/>
    <property type="match status" value="1"/>
</dbReference>
<dbReference type="Proteomes" id="UP000631791">
    <property type="component" value="Unassembled WGS sequence"/>
</dbReference>
<dbReference type="PROSITE" id="PS50994">
    <property type="entry name" value="INTEGRASE"/>
    <property type="match status" value="1"/>
</dbReference>
<accession>A0ABS0JU23</accession>
<dbReference type="SUPFAM" id="SSF46689">
    <property type="entry name" value="Homeodomain-like"/>
    <property type="match status" value="1"/>
</dbReference>
<feature type="domain" description="Integrase catalytic" evidence="1">
    <location>
        <begin position="109"/>
        <end position="279"/>
    </location>
</feature>
<proteinExistence type="predicted"/>
<gene>
    <name evidence="2" type="ORF">IW249_000219</name>
</gene>
<dbReference type="Gene3D" id="3.30.420.10">
    <property type="entry name" value="Ribonuclease H-like superfamily/Ribonuclease H"/>
    <property type="match status" value="1"/>
</dbReference>
<dbReference type="EMBL" id="JADOTY010000001">
    <property type="protein sequence ID" value="MBG6099805.1"/>
    <property type="molecule type" value="Genomic_DNA"/>
</dbReference>
<organism evidence="2 3">
    <name type="scientific">Micromonospora vinacea</name>
    <dbReference type="NCBI Taxonomy" id="709878"/>
    <lineage>
        <taxon>Bacteria</taxon>
        <taxon>Bacillati</taxon>
        <taxon>Actinomycetota</taxon>
        <taxon>Actinomycetes</taxon>
        <taxon>Micromonosporales</taxon>
        <taxon>Micromonosporaceae</taxon>
        <taxon>Micromonospora</taxon>
    </lineage>
</organism>
<dbReference type="InterPro" id="IPR047656">
    <property type="entry name" value="IS481-like_transpos"/>
</dbReference>
<dbReference type="Pfam" id="PF00665">
    <property type="entry name" value="rve"/>
    <property type="match status" value="1"/>
</dbReference>
<evidence type="ECO:0000313" key="2">
    <source>
        <dbReference type="EMBL" id="MBG6099805.1"/>
    </source>
</evidence>
<comment type="caution">
    <text evidence="2">The sequence shown here is derived from an EMBL/GenBank/DDBJ whole genome shotgun (WGS) entry which is preliminary data.</text>
</comment>
<protein>
    <submittedName>
        <fullName evidence="2">Transposase InsO family protein</fullName>
    </submittedName>
</protein>
<dbReference type="InterPro" id="IPR009057">
    <property type="entry name" value="Homeodomain-like_sf"/>
</dbReference>
<evidence type="ECO:0000259" key="1">
    <source>
        <dbReference type="PROSITE" id="PS50994"/>
    </source>
</evidence>
<dbReference type="NCBIfam" id="NF033577">
    <property type="entry name" value="transpos_IS481"/>
    <property type="match status" value="1"/>
</dbReference>
<dbReference type="InterPro" id="IPR001584">
    <property type="entry name" value="Integrase_cat-core"/>
</dbReference>
<dbReference type="InterPro" id="IPR012337">
    <property type="entry name" value="RNaseH-like_sf"/>
</dbReference>
<dbReference type="Pfam" id="PF13565">
    <property type="entry name" value="HTH_32"/>
    <property type="match status" value="1"/>
</dbReference>
<dbReference type="PANTHER" id="PTHR47515">
    <property type="entry name" value="LOW CALCIUM RESPONSE LOCUS PROTEIN T"/>
    <property type="match status" value="1"/>
</dbReference>
<reference evidence="2 3" key="1">
    <citation type="submission" date="2020-11" db="EMBL/GenBank/DDBJ databases">
        <title>Sequencing the genomes of 1000 actinobacteria strains.</title>
        <authorList>
            <person name="Klenk H.-P."/>
        </authorList>
    </citation>
    <scope>NUCLEOTIDE SEQUENCE [LARGE SCALE GENOMIC DNA]</scope>
    <source>
        <strain evidence="2 3">DSM 101695</strain>
    </source>
</reference>